<evidence type="ECO:0000313" key="2">
    <source>
        <dbReference type="EMBL" id="VBB07717.1"/>
    </source>
</evidence>
<dbReference type="AlphaFoldDB" id="A0A498R9T3"/>
<keyword evidence="3" id="KW-1185">Reference proteome</keyword>
<organism evidence="2 3">
    <name type="scientific">Lucifera butyrica</name>
    <dbReference type="NCBI Taxonomy" id="1351585"/>
    <lineage>
        <taxon>Bacteria</taxon>
        <taxon>Bacillati</taxon>
        <taxon>Bacillota</taxon>
        <taxon>Negativicutes</taxon>
        <taxon>Veillonellales</taxon>
        <taxon>Veillonellaceae</taxon>
        <taxon>Lucifera</taxon>
    </lineage>
</organism>
<name>A0A498R9T3_9FIRM</name>
<reference evidence="2 3" key="1">
    <citation type="submission" date="2018-06" db="EMBL/GenBank/DDBJ databases">
        <authorList>
            <person name="Strepis N."/>
        </authorList>
    </citation>
    <scope>NUCLEOTIDE SEQUENCE [LARGE SCALE GENOMIC DNA]</scope>
    <source>
        <strain evidence="2">LUCI</strain>
    </source>
</reference>
<proteinExistence type="predicted"/>
<gene>
    <name evidence="2" type="ORF">LUCI_2982</name>
</gene>
<accession>A0A498R9T3</accession>
<sequence length="109" mass="11648">MKVGILRCQQTEDLCPGSTDFKVAKEGTLAFQETGPVEVIGFVSCGGCPGKRAVARAKMLVDRGAEVIVFASCMSKGNPIGFPCPHFAQIREAVAKKVGPNVKIIDWTH</sequence>
<protein>
    <recommendedName>
        <fullName evidence="1">CGGC domain-containing protein</fullName>
    </recommendedName>
</protein>
<dbReference type="Proteomes" id="UP000277811">
    <property type="component" value="Unassembled WGS sequence"/>
</dbReference>
<evidence type="ECO:0000259" key="1">
    <source>
        <dbReference type="SMART" id="SM01078"/>
    </source>
</evidence>
<evidence type="ECO:0000313" key="3">
    <source>
        <dbReference type="Proteomes" id="UP000277811"/>
    </source>
</evidence>
<dbReference type="OrthoDB" id="9792960at2"/>
<dbReference type="Pfam" id="PF08821">
    <property type="entry name" value="CGGC"/>
    <property type="match status" value="1"/>
</dbReference>
<dbReference type="SMART" id="SM01078">
    <property type="entry name" value="CGGC"/>
    <property type="match status" value="1"/>
</dbReference>
<dbReference type="EMBL" id="UPPP01000079">
    <property type="protein sequence ID" value="VBB07717.1"/>
    <property type="molecule type" value="Genomic_DNA"/>
</dbReference>
<dbReference type="RefSeq" id="WP_122628648.1">
    <property type="nucleotide sequence ID" value="NZ_UPPP01000079.1"/>
</dbReference>
<dbReference type="InterPro" id="IPR014925">
    <property type="entry name" value="CGGC_dom"/>
</dbReference>
<feature type="domain" description="CGGC" evidence="1">
    <location>
        <begin position="2"/>
        <end position="109"/>
    </location>
</feature>